<feature type="transmembrane region" description="Helical" evidence="12">
    <location>
        <begin position="213"/>
        <end position="232"/>
    </location>
</feature>
<feature type="transmembrane region" description="Helical" evidence="12">
    <location>
        <begin position="70"/>
        <end position="94"/>
    </location>
</feature>
<keyword evidence="17" id="KW-1185">Reference proteome</keyword>
<evidence type="ECO:0000256" key="5">
    <source>
        <dbReference type="ARBA" id="ARBA00022692"/>
    </source>
</evidence>
<evidence type="ECO:0000256" key="2">
    <source>
        <dbReference type="ARBA" id="ARBA00012668"/>
    </source>
</evidence>
<feature type="transmembrane region" description="Helical" evidence="12">
    <location>
        <begin position="184"/>
        <end position="201"/>
    </location>
</feature>
<evidence type="ECO:0000259" key="15">
    <source>
        <dbReference type="Pfam" id="PF08030"/>
    </source>
</evidence>
<dbReference type="CDD" id="cd06186">
    <property type="entry name" value="NOX_Duox_like_FAD_NADP"/>
    <property type="match status" value="1"/>
</dbReference>
<dbReference type="InterPro" id="IPR013130">
    <property type="entry name" value="Fe3_Rdtase_TM_dom"/>
</dbReference>
<comment type="catalytic activity">
    <reaction evidence="11">
        <text>2 a Fe(II)-siderophore + NADP(+) + H(+) = 2 a Fe(III)-siderophore + NADPH</text>
        <dbReference type="Rhea" id="RHEA:28795"/>
        <dbReference type="Rhea" id="RHEA-COMP:11342"/>
        <dbReference type="Rhea" id="RHEA-COMP:11344"/>
        <dbReference type="ChEBI" id="CHEBI:15378"/>
        <dbReference type="ChEBI" id="CHEBI:29033"/>
        <dbReference type="ChEBI" id="CHEBI:29034"/>
        <dbReference type="ChEBI" id="CHEBI:57783"/>
        <dbReference type="ChEBI" id="CHEBI:58349"/>
        <dbReference type="EC" id="1.16.1.9"/>
    </reaction>
</comment>
<evidence type="ECO:0000259" key="14">
    <source>
        <dbReference type="Pfam" id="PF08022"/>
    </source>
</evidence>
<dbReference type="GO" id="GO:0006826">
    <property type="term" value="P:iron ion transport"/>
    <property type="evidence" value="ECO:0007669"/>
    <property type="project" value="TreeGrafter"/>
</dbReference>
<dbReference type="InterPro" id="IPR039261">
    <property type="entry name" value="FNR_nucleotide-bd"/>
</dbReference>
<feature type="domain" description="Ferric oxidoreductase" evidence="13">
    <location>
        <begin position="112"/>
        <end position="227"/>
    </location>
</feature>
<dbReference type="OrthoDB" id="3944240at2759"/>
<keyword evidence="6" id="KW-0249">Electron transport</keyword>
<evidence type="ECO:0000256" key="3">
    <source>
        <dbReference type="ARBA" id="ARBA00022448"/>
    </source>
</evidence>
<dbReference type="GO" id="GO:0005886">
    <property type="term" value="C:plasma membrane"/>
    <property type="evidence" value="ECO:0007669"/>
    <property type="project" value="UniProtKB-SubCell"/>
</dbReference>
<evidence type="ECO:0000256" key="8">
    <source>
        <dbReference type="ARBA" id="ARBA00023002"/>
    </source>
</evidence>
<dbReference type="GO" id="GO:0015677">
    <property type="term" value="P:copper ion import"/>
    <property type="evidence" value="ECO:0007669"/>
    <property type="project" value="TreeGrafter"/>
</dbReference>
<dbReference type="Pfam" id="PF08030">
    <property type="entry name" value="NAD_binding_6"/>
    <property type="match status" value="1"/>
</dbReference>
<keyword evidence="9" id="KW-0406">Ion transport</keyword>
<evidence type="ECO:0000259" key="13">
    <source>
        <dbReference type="Pfam" id="PF01794"/>
    </source>
</evidence>
<dbReference type="InterPro" id="IPR013121">
    <property type="entry name" value="Fe_red_NAD-bd_6"/>
</dbReference>
<keyword evidence="3" id="KW-0813">Transport</keyword>
<dbReference type="OMA" id="WICISSE"/>
<dbReference type="PANTHER" id="PTHR32361">
    <property type="entry name" value="FERRIC/CUPRIC REDUCTASE TRANSMEMBRANE COMPONENT"/>
    <property type="match status" value="1"/>
</dbReference>
<feature type="transmembrane region" description="Helical" evidence="12">
    <location>
        <begin position="153"/>
        <end position="172"/>
    </location>
</feature>
<keyword evidence="7 12" id="KW-1133">Transmembrane helix</keyword>
<keyword evidence="4" id="KW-1003">Cell membrane</keyword>
<evidence type="ECO:0000313" key="16">
    <source>
        <dbReference type="EMBL" id="OLL22263.1"/>
    </source>
</evidence>
<feature type="domain" description="FAD-binding 8" evidence="14">
    <location>
        <begin position="285"/>
        <end position="352"/>
    </location>
</feature>
<feature type="transmembrane region" description="Helical" evidence="12">
    <location>
        <begin position="114"/>
        <end position="132"/>
    </location>
</feature>
<dbReference type="Proteomes" id="UP000186594">
    <property type="component" value="Unassembled WGS sequence"/>
</dbReference>
<gene>
    <name evidence="16" type="ORF">NEOLI_003004</name>
</gene>
<dbReference type="InterPro" id="IPR017938">
    <property type="entry name" value="Riboflavin_synthase-like_b-brl"/>
</dbReference>
<evidence type="ECO:0000256" key="11">
    <source>
        <dbReference type="ARBA" id="ARBA00048483"/>
    </source>
</evidence>
<protein>
    <recommendedName>
        <fullName evidence="2">ferric-chelate reductase (NADPH)</fullName>
        <ecNumber evidence="2">1.16.1.9</ecNumber>
    </recommendedName>
</protein>
<dbReference type="InterPro" id="IPR013112">
    <property type="entry name" value="FAD-bd_8"/>
</dbReference>
<dbReference type="GO" id="GO:0006879">
    <property type="term" value="P:intracellular iron ion homeostasis"/>
    <property type="evidence" value="ECO:0007669"/>
    <property type="project" value="TreeGrafter"/>
</dbReference>
<evidence type="ECO:0000313" key="17">
    <source>
        <dbReference type="Proteomes" id="UP000186594"/>
    </source>
</evidence>
<evidence type="ECO:0000256" key="1">
    <source>
        <dbReference type="ARBA" id="ARBA00004651"/>
    </source>
</evidence>
<dbReference type="PANTHER" id="PTHR32361:SF9">
    <property type="entry name" value="FERRIC REDUCTASE TRANSMEMBRANE COMPONENT 3-RELATED"/>
    <property type="match status" value="1"/>
</dbReference>
<evidence type="ECO:0000256" key="4">
    <source>
        <dbReference type="ARBA" id="ARBA00022475"/>
    </source>
</evidence>
<comment type="caution">
    <text evidence="16">The sequence shown here is derived from an EMBL/GenBank/DDBJ whole genome shotgun (WGS) entry which is preliminary data.</text>
</comment>
<dbReference type="InterPro" id="IPR051410">
    <property type="entry name" value="Ferric/Cupric_Reductase"/>
</dbReference>
<keyword evidence="10 12" id="KW-0472">Membrane</keyword>
<organism evidence="16 17">
    <name type="scientific">Neolecta irregularis (strain DAH-3)</name>
    <dbReference type="NCBI Taxonomy" id="1198029"/>
    <lineage>
        <taxon>Eukaryota</taxon>
        <taxon>Fungi</taxon>
        <taxon>Dikarya</taxon>
        <taxon>Ascomycota</taxon>
        <taxon>Taphrinomycotina</taxon>
        <taxon>Neolectales</taxon>
        <taxon>Neolectaceae</taxon>
        <taxon>Neolecta</taxon>
    </lineage>
</organism>
<keyword evidence="5 12" id="KW-0812">Transmembrane</keyword>
<dbReference type="STRING" id="1198029.A0A1U7LI41"/>
<dbReference type="GO" id="GO:0052851">
    <property type="term" value="F:ferric-chelate reductase (NADPH) activity"/>
    <property type="evidence" value="ECO:0007669"/>
    <property type="project" value="UniProtKB-EC"/>
</dbReference>
<comment type="subcellular location">
    <subcellularLocation>
        <location evidence="1">Cell membrane</location>
        <topology evidence="1">Multi-pass membrane protein</topology>
    </subcellularLocation>
</comment>
<dbReference type="Pfam" id="PF08022">
    <property type="entry name" value="FAD_binding_8"/>
    <property type="match status" value="1"/>
</dbReference>
<feature type="transmembrane region" description="Helical" evidence="12">
    <location>
        <begin position="16"/>
        <end position="35"/>
    </location>
</feature>
<dbReference type="EC" id="1.16.1.9" evidence="2"/>
<dbReference type="SUPFAM" id="SSF63380">
    <property type="entry name" value="Riboflavin synthase domain-like"/>
    <property type="match status" value="1"/>
</dbReference>
<evidence type="ECO:0000256" key="12">
    <source>
        <dbReference type="SAM" id="Phobius"/>
    </source>
</evidence>
<dbReference type="SFLD" id="SFLDG01168">
    <property type="entry name" value="Ferric_reductase_subgroup_(FRE"/>
    <property type="match status" value="1"/>
</dbReference>
<dbReference type="SFLD" id="SFLDS00052">
    <property type="entry name" value="Ferric_Reductase_Domain"/>
    <property type="match status" value="1"/>
</dbReference>
<sequence>MPTRAHDSNCHDTASYMFIGVMGLLVFFFGLIRVWSCWVSGYRLRTSTPSHRPLGTLTSFFRRINYRQPVAVLPSVDRLVVLGILGFAAIIFSFAEVEFAKSTWMLFLSIRTGYMSVVAVPTILILVIKFNIIGKITGHSNQQLNYIHRFGGWLVFILASVHSILRIIYLIQIDDFQERLKTSFAIRGGFALWGLLGWICISSEFRHQGYEFFLVQKLLSSFAFLILSIFFHLPKACAAYIFLGLALISTDQLWRRSRMLLKNIPCSRAMIEPFGEATKVTVETSHIDWKAGQHAYILIPELSLFQSHPFTISSRKKLEFMVLSKHGFTRKLLDHAKVSVTCRVLVDGMYGHAPNFKQFGQVMLIAVSTGASYTVPIFEDILQSLSCVRRIHFVWIIKLSESIGWYSETLKNAAYSARKLGVDVKISIYATRERELEKPYYQTILPAKLAKKKPKPHLQGYIFTVNELELSPEEDVAPYIYPSSRNIAFTPPRQPQLGHKSSFETEYFDLYLSRSQTFRSQSIKSNVGDMRNAAKYAITPPKEHAIQERGFRPIKGQSLDIPYKKGRPSIPDLIRDEVSESPYGEIGMCFCGSAALARQVRNTVCTTQKQIFLHVEGFD</sequence>
<evidence type="ECO:0000256" key="10">
    <source>
        <dbReference type="ARBA" id="ARBA00023136"/>
    </source>
</evidence>
<dbReference type="Pfam" id="PF01794">
    <property type="entry name" value="Ferric_reduct"/>
    <property type="match status" value="1"/>
</dbReference>
<proteinExistence type="predicted"/>
<dbReference type="EMBL" id="LXFE01003563">
    <property type="protein sequence ID" value="OLL22263.1"/>
    <property type="molecule type" value="Genomic_DNA"/>
</dbReference>
<name>A0A1U7LI41_NEOID</name>
<evidence type="ECO:0000256" key="6">
    <source>
        <dbReference type="ARBA" id="ARBA00022982"/>
    </source>
</evidence>
<accession>A0A1U7LI41</accession>
<reference evidence="16 17" key="1">
    <citation type="submission" date="2016-04" db="EMBL/GenBank/DDBJ databases">
        <title>Evolutionary innovation and constraint leading to complex multicellularity in the Ascomycota.</title>
        <authorList>
            <person name="Cisse O."/>
            <person name="Nguyen A."/>
            <person name="Hewitt D.A."/>
            <person name="Jedd G."/>
            <person name="Stajich J.E."/>
        </authorList>
    </citation>
    <scope>NUCLEOTIDE SEQUENCE [LARGE SCALE GENOMIC DNA]</scope>
    <source>
        <strain evidence="16 17">DAH-3</strain>
    </source>
</reference>
<keyword evidence="8" id="KW-0560">Oxidoreductase</keyword>
<dbReference type="AlphaFoldDB" id="A0A1U7LI41"/>
<evidence type="ECO:0000256" key="9">
    <source>
        <dbReference type="ARBA" id="ARBA00023065"/>
    </source>
</evidence>
<evidence type="ECO:0000256" key="7">
    <source>
        <dbReference type="ARBA" id="ARBA00022989"/>
    </source>
</evidence>
<dbReference type="Gene3D" id="3.40.50.80">
    <property type="entry name" value="Nucleotide-binding domain of ferredoxin-NADP reductase (FNR) module"/>
    <property type="match status" value="2"/>
</dbReference>
<feature type="domain" description="Ferric reductase NAD binding" evidence="15">
    <location>
        <begin position="361"/>
        <end position="604"/>
    </location>
</feature>